<comment type="caution">
    <text evidence="1">The sequence shown here is derived from an EMBL/GenBank/DDBJ whole genome shotgun (WGS) entry which is preliminary data.</text>
</comment>
<reference evidence="1 2" key="1">
    <citation type="submission" date="2024-09" db="EMBL/GenBank/DDBJ databases">
        <title>The Natural Products Discovery Center: Release of the First 8490 Sequenced Strains for Exploring Actinobacteria Biosynthetic Diversity.</title>
        <authorList>
            <person name="Kalkreuter E."/>
            <person name="Kautsar S.A."/>
            <person name="Yang D."/>
            <person name="Bader C.D."/>
            <person name="Teijaro C.N."/>
            <person name="Fluegel L."/>
            <person name="Davis C.M."/>
            <person name="Simpson J.R."/>
            <person name="Lauterbach L."/>
            <person name="Steele A.D."/>
            <person name="Gui C."/>
            <person name="Meng S."/>
            <person name="Li G."/>
            <person name="Viehrig K."/>
            <person name="Ye F."/>
            <person name="Su P."/>
            <person name="Kiefer A.F."/>
            <person name="Nichols A."/>
            <person name="Cepeda A.J."/>
            <person name="Yan W."/>
            <person name="Fan B."/>
            <person name="Jiang Y."/>
            <person name="Adhikari A."/>
            <person name="Zheng C.-J."/>
            <person name="Schuster L."/>
            <person name="Cowan T.M."/>
            <person name="Smanski M.J."/>
            <person name="Chevrette M.G."/>
            <person name="De Carvalho L.P.S."/>
            <person name="Shen B."/>
        </authorList>
    </citation>
    <scope>NUCLEOTIDE SEQUENCE [LARGE SCALE GENOMIC DNA]</scope>
    <source>
        <strain evidence="1 2">NPDC057399</strain>
    </source>
</reference>
<gene>
    <name evidence="1" type="ORF">ACFU0X_19880</name>
</gene>
<evidence type="ECO:0000313" key="2">
    <source>
        <dbReference type="Proteomes" id="UP001600650"/>
    </source>
</evidence>
<accession>A0ABW6JIQ6</accession>
<dbReference type="RefSeq" id="WP_381727167.1">
    <property type="nucleotide sequence ID" value="NZ_JBHVBU010000054.1"/>
</dbReference>
<organism evidence="1 2">
    <name type="scientific">Streptomyces cellulosae</name>
    <dbReference type="NCBI Taxonomy" id="1968"/>
    <lineage>
        <taxon>Bacteria</taxon>
        <taxon>Bacillati</taxon>
        <taxon>Actinomycetota</taxon>
        <taxon>Actinomycetes</taxon>
        <taxon>Kitasatosporales</taxon>
        <taxon>Streptomycetaceae</taxon>
        <taxon>Streptomyces</taxon>
    </lineage>
</organism>
<proteinExistence type="predicted"/>
<sequence length="179" mass="20035">MAATPRLTENRARHLLFTALARPIDGPTHIAFINNGGRSKLVALNFDGTLKHLAPTVHTRLWDHVITAAHEAARAVHGPRPNWPARLTFEAPTKPLTYEDAAPHLGDHVLNNRVYTFSPAAAEAAHRVMQATVYLKLNVPDLYHDAIEALRRLLNLPFDTPTRNIRMLARSYTRAHPQT</sequence>
<keyword evidence="2" id="KW-1185">Reference proteome</keyword>
<dbReference type="EMBL" id="JBHVBU010000054">
    <property type="protein sequence ID" value="MFE7965259.1"/>
    <property type="molecule type" value="Genomic_DNA"/>
</dbReference>
<protein>
    <submittedName>
        <fullName evidence="1">Uncharacterized protein</fullName>
    </submittedName>
</protein>
<evidence type="ECO:0000313" key="1">
    <source>
        <dbReference type="EMBL" id="MFE7965259.1"/>
    </source>
</evidence>
<name>A0ABW6JIQ6_STRCE</name>
<dbReference type="Proteomes" id="UP001600650">
    <property type="component" value="Unassembled WGS sequence"/>
</dbReference>